<feature type="transmembrane region" description="Helical" evidence="2">
    <location>
        <begin position="466"/>
        <end position="487"/>
    </location>
</feature>
<reference evidence="3 4" key="1">
    <citation type="submission" date="2016-07" db="EMBL/GenBank/DDBJ databases">
        <title>Pervasive Adenine N6-methylation of Active Genes in Fungi.</title>
        <authorList>
            <consortium name="DOE Joint Genome Institute"/>
            <person name="Mondo S.J."/>
            <person name="Dannebaum R.O."/>
            <person name="Kuo R.C."/>
            <person name="Labutti K."/>
            <person name="Haridas S."/>
            <person name="Kuo A."/>
            <person name="Salamov A."/>
            <person name="Ahrendt S.R."/>
            <person name="Lipzen A."/>
            <person name="Sullivan W."/>
            <person name="Andreopoulos W.B."/>
            <person name="Clum A."/>
            <person name="Lindquist E."/>
            <person name="Daum C."/>
            <person name="Ramamoorthy G.K."/>
            <person name="Gryganskyi A."/>
            <person name="Culley D."/>
            <person name="Magnuson J.K."/>
            <person name="James T.Y."/>
            <person name="O'Malley M.A."/>
            <person name="Stajich J.E."/>
            <person name="Spatafora J.W."/>
            <person name="Visel A."/>
            <person name="Grigoriev I.V."/>
        </authorList>
    </citation>
    <scope>NUCLEOTIDE SEQUENCE [LARGE SCALE GENOMIC DNA]</scope>
    <source>
        <strain evidence="3 4">JEL800</strain>
    </source>
</reference>
<keyword evidence="2" id="KW-1133">Transmembrane helix</keyword>
<keyword evidence="2" id="KW-0812">Transmembrane</keyword>
<organism evidence="3 4">
    <name type="scientific">Rhizoclosmatium globosum</name>
    <dbReference type="NCBI Taxonomy" id="329046"/>
    <lineage>
        <taxon>Eukaryota</taxon>
        <taxon>Fungi</taxon>
        <taxon>Fungi incertae sedis</taxon>
        <taxon>Chytridiomycota</taxon>
        <taxon>Chytridiomycota incertae sedis</taxon>
        <taxon>Chytridiomycetes</taxon>
        <taxon>Chytridiales</taxon>
        <taxon>Chytriomycetaceae</taxon>
        <taxon>Rhizoclosmatium</taxon>
    </lineage>
</organism>
<feature type="transmembrane region" description="Helical" evidence="2">
    <location>
        <begin position="628"/>
        <end position="648"/>
    </location>
</feature>
<feature type="transmembrane region" description="Helical" evidence="2">
    <location>
        <begin position="507"/>
        <end position="529"/>
    </location>
</feature>
<feature type="region of interest" description="Disordered" evidence="1">
    <location>
        <begin position="704"/>
        <end position="723"/>
    </location>
</feature>
<evidence type="ECO:0000256" key="1">
    <source>
        <dbReference type="SAM" id="MobiDB-lite"/>
    </source>
</evidence>
<accession>A0A1Y2D1N5</accession>
<proteinExistence type="predicted"/>
<protein>
    <submittedName>
        <fullName evidence="3">Uncharacterized protein</fullName>
    </submittedName>
</protein>
<dbReference type="AlphaFoldDB" id="A0A1Y2D1N5"/>
<name>A0A1Y2D1N5_9FUNG</name>
<dbReference type="EMBL" id="MCGO01000002">
    <property type="protein sequence ID" value="ORY53201.1"/>
    <property type="molecule type" value="Genomic_DNA"/>
</dbReference>
<sequence length="723" mass="82265">MAHCNSKTMTQISVSIFAAYAPSLFNAYTSQTDALVWWFARQNDTVQNQVVDVICSNQKIRLSNIMDTFWGINSTFLPSWNVQNHMTGCIASVGSPANVSTFLTQNPWTGGSIFTWNPLTPRGYIWYNILPDTDQVFALNWLCYYSNHQIRLINRTIIYYQSGSSFYNTSVVQAMNRYQNMIPFVMGDFFSNSSKSWFLAQPYESQLLALIYTCKSSRYNANSLVNGFTYLLDGFDSVKIRTDTKSCVNTYKFTYRQQYNYYRPTDAESLVWLAAQNMTTQKQAILYICVGRAMNSNLTTYTTSQILKILETISSYLSNLNLITFTVVDSIDICSRYYAHLTIEKALKNLDSTTNVWLASQNSSTQTEFVNLVCYNQNLSALSVLQVFQTTAPVIPRLSWEVQSAMVFCPSIRSISINYFSYMYWFVGMGAFSALSLISLTIWITFEHVDSRKTDHSKATKIITSFNISLVICLVSTLFHDAAYAMVWFLSEVMFVTNISHSLEKQVYYVISEVCLACWATSYLVYCWIRSEMILKRVWGRLFPWIKRAFIFAPLTFLSPGIFQAVVTVTGMSETVELRAQLDTIQYTLQAVASSVLLLNDVLLLSAFTGYVAGLYELSSQFLIIARYGIGFSSLCFCFSALSIAKPFMKDQSIFFKIALSVLMHLVSFLLVLMKIHIYCFNKTEAAGNGAKDHIRNQIEQSKQRLAQFESQGKQHPAAMDKS</sequence>
<dbReference type="Proteomes" id="UP000193642">
    <property type="component" value="Unassembled WGS sequence"/>
</dbReference>
<feature type="compositionally biased region" description="Polar residues" evidence="1">
    <location>
        <begin position="704"/>
        <end position="714"/>
    </location>
</feature>
<evidence type="ECO:0000313" key="3">
    <source>
        <dbReference type="EMBL" id="ORY53201.1"/>
    </source>
</evidence>
<keyword evidence="2" id="KW-0472">Membrane</keyword>
<comment type="caution">
    <text evidence="3">The sequence shown here is derived from an EMBL/GenBank/DDBJ whole genome shotgun (WGS) entry which is preliminary data.</text>
</comment>
<feature type="transmembrane region" description="Helical" evidence="2">
    <location>
        <begin position="654"/>
        <end position="673"/>
    </location>
</feature>
<evidence type="ECO:0000256" key="2">
    <source>
        <dbReference type="SAM" id="Phobius"/>
    </source>
</evidence>
<feature type="transmembrane region" description="Helical" evidence="2">
    <location>
        <begin position="550"/>
        <end position="572"/>
    </location>
</feature>
<feature type="transmembrane region" description="Helical" evidence="2">
    <location>
        <begin position="422"/>
        <end position="446"/>
    </location>
</feature>
<keyword evidence="4" id="KW-1185">Reference proteome</keyword>
<feature type="transmembrane region" description="Helical" evidence="2">
    <location>
        <begin position="592"/>
        <end position="616"/>
    </location>
</feature>
<evidence type="ECO:0000313" key="4">
    <source>
        <dbReference type="Proteomes" id="UP000193642"/>
    </source>
</evidence>
<gene>
    <name evidence="3" type="ORF">BCR33DRAFT_190384</name>
</gene>
<dbReference type="OrthoDB" id="2179958at2759"/>